<dbReference type="InterPro" id="IPR001227">
    <property type="entry name" value="Ac_transferase_dom_sf"/>
</dbReference>
<name>A0ABQ2CZT1_9DEIO</name>
<keyword evidence="7" id="KW-1185">Reference proteome</keyword>
<dbReference type="EC" id="2.3.1.39" evidence="4"/>
<evidence type="ECO:0000256" key="2">
    <source>
        <dbReference type="ARBA" id="ARBA00023315"/>
    </source>
</evidence>
<dbReference type="SUPFAM" id="SSF52151">
    <property type="entry name" value="FabD/lysophospholipase-like"/>
    <property type="match status" value="1"/>
</dbReference>
<sequence length="305" mass="32363">MIAALFPGQNSHAVGMGTAVRDAYNVSAQVFEVADQALPGITNVMAEGPLEDLTLTANQQPALVTASIAAYRAWQEATGLKPAYAVGHSLGEFSAHVAAGTLDLKDAIQLVHKRGTYMQEAVPVGLGAMAAVMGEDIATISEVCKNTPGVVEVANFNAPTQTVISGEASAVQAASAELKGKGFKVIPLKVSAPFHCSLMQSAREKLETDLQNISYQPLQFPVIANFTAQEVQNPAEVAALLSAQVTGSVRFVESIYKLRDLGVTEFVEFGSGTVLTGLLKRILPEARSFNIHTPEDIQKYLEAHQ</sequence>
<evidence type="ECO:0000256" key="4">
    <source>
        <dbReference type="PIRNR" id="PIRNR000446"/>
    </source>
</evidence>
<evidence type="ECO:0000313" key="6">
    <source>
        <dbReference type="EMBL" id="GGJ37020.1"/>
    </source>
</evidence>
<dbReference type="PANTHER" id="PTHR42681">
    <property type="entry name" value="MALONYL-COA-ACYL CARRIER PROTEIN TRANSACYLASE, MITOCHONDRIAL"/>
    <property type="match status" value="1"/>
</dbReference>
<dbReference type="SMART" id="SM00827">
    <property type="entry name" value="PKS_AT"/>
    <property type="match status" value="1"/>
</dbReference>
<dbReference type="Proteomes" id="UP000632222">
    <property type="component" value="Unassembled WGS sequence"/>
</dbReference>
<dbReference type="Gene3D" id="3.40.366.10">
    <property type="entry name" value="Malonyl-Coenzyme A Acyl Carrier Protein, domain 2"/>
    <property type="match status" value="1"/>
</dbReference>
<evidence type="ECO:0000259" key="5">
    <source>
        <dbReference type="SMART" id="SM00827"/>
    </source>
</evidence>
<dbReference type="SUPFAM" id="SSF55048">
    <property type="entry name" value="Probable ACP-binding domain of malonyl-CoA ACP transacylase"/>
    <property type="match status" value="1"/>
</dbReference>
<dbReference type="PANTHER" id="PTHR42681:SF1">
    <property type="entry name" value="MALONYL-COA-ACYL CARRIER PROTEIN TRANSACYLASE, MITOCHONDRIAL"/>
    <property type="match status" value="1"/>
</dbReference>
<proteinExistence type="inferred from homology"/>
<organism evidence="6 7">
    <name type="scientific">Deinococcus roseus</name>
    <dbReference type="NCBI Taxonomy" id="392414"/>
    <lineage>
        <taxon>Bacteria</taxon>
        <taxon>Thermotogati</taxon>
        <taxon>Deinococcota</taxon>
        <taxon>Deinococci</taxon>
        <taxon>Deinococcales</taxon>
        <taxon>Deinococcaceae</taxon>
        <taxon>Deinococcus</taxon>
    </lineage>
</organism>
<dbReference type="InterPro" id="IPR014043">
    <property type="entry name" value="Acyl_transferase_dom"/>
</dbReference>
<comment type="caution">
    <text evidence="6">The sequence shown here is derived from an EMBL/GenBank/DDBJ whole genome shotgun (WGS) entry which is preliminary data.</text>
</comment>
<gene>
    <name evidence="6" type="ORF">GCM10008938_23790</name>
</gene>
<dbReference type="InterPro" id="IPR024925">
    <property type="entry name" value="Malonyl_CoA-ACP_transAc"/>
</dbReference>
<dbReference type="InterPro" id="IPR016036">
    <property type="entry name" value="Malonyl_transacylase_ACP-bd"/>
</dbReference>
<dbReference type="PIRSF" id="PIRSF000446">
    <property type="entry name" value="Mct"/>
    <property type="match status" value="1"/>
</dbReference>
<dbReference type="InterPro" id="IPR004410">
    <property type="entry name" value="Malonyl_CoA-ACP_transAc_FabD"/>
</dbReference>
<dbReference type="Gene3D" id="3.30.70.250">
    <property type="entry name" value="Malonyl-CoA ACP transacylase, ACP-binding"/>
    <property type="match status" value="1"/>
</dbReference>
<comment type="similarity">
    <text evidence="4">Belongs to the fabD family.</text>
</comment>
<evidence type="ECO:0000313" key="7">
    <source>
        <dbReference type="Proteomes" id="UP000632222"/>
    </source>
</evidence>
<evidence type="ECO:0000256" key="1">
    <source>
        <dbReference type="ARBA" id="ARBA00022679"/>
    </source>
</evidence>
<dbReference type="RefSeq" id="WP_189002917.1">
    <property type="nucleotide sequence ID" value="NZ_BMOD01000008.1"/>
</dbReference>
<dbReference type="InterPro" id="IPR050858">
    <property type="entry name" value="Mal-CoA-ACP_Trans/PKS_FabD"/>
</dbReference>
<reference evidence="7" key="1">
    <citation type="journal article" date="2019" name="Int. J. Syst. Evol. Microbiol.">
        <title>The Global Catalogue of Microorganisms (GCM) 10K type strain sequencing project: providing services to taxonomists for standard genome sequencing and annotation.</title>
        <authorList>
            <consortium name="The Broad Institute Genomics Platform"/>
            <consortium name="The Broad Institute Genome Sequencing Center for Infectious Disease"/>
            <person name="Wu L."/>
            <person name="Ma J."/>
        </authorList>
    </citation>
    <scope>NUCLEOTIDE SEQUENCE [LARGE SCALE GENOMIC DNA]</scope>
    <source>
        <strain evidence="7">JCM 14370</strain>
    </source>
</reference>
<evidence type="ECO:0000256" key="3">
    <source>
        <dbReference type="ARBA" id="ARBA00048462"/>
    </source>
</evidence>
<keyword evidence="2 4" id="KW-0012">Acyltransferase</keyword>
<protein>
    <recommendedName>
        <fullName evidence="4">Malonyl CoA-acyl carrier protein transacylase</fullName>
        <ecNumber evidence="4">2.3.1.39</ecNumber>
    </recommendedName>
</protein>
<dbReference type="InterPro" id="IPR016035">
    <property type="entry name" value="Acyl_Trfase/lysoPLipase"/>
</dbReference>
<dbReference type="NCBIfam" id="TIGR00128">
    <property type="entry name" value="fabD"/>
    <property type="match status" value="1"/>
</dbReference>
<accession>A0ABQ2CZT1</accession>
<keyword evidence="1 4" id="KW-0808">Transferase</keyword>
<comment type="catalytic activity">
    <reaction evidence="3 4">
        <text>holo-[ACP] + malonyl-CoA = malonyl-[ACP] + CoA</text>
        <dbReference type="Rhea" id="RHEA:41792"/>
        <dbReference type="Rhea" id="RHEA-COMP:9623"/>
        <dbReference type="Rhea" id="RHEA-COMP:9685"/>
        <dbReference type="ChEBI" id="CHEBI:57287"/>
        <dbReference type="ChEBI" id="CHEBI:57384"/>
        <dbReference type="ChEBI" id="CHEBI:64479"/>
        <dbReference type="ChEBI" id="CHEBI:78449"/>
        <dbReference type="EC" id="2.3.1.39"/>
    </reaction>
</comment>
<dbReference type="EMBL" id="BMOD01000008">
    <property type="protein sequence ID" value="GGJ37020.1"/>
    <property type="molecule type" value="Genomic_DNA"/>
</dbReference>
<feature type="domain" description="Malonyl-CoA:ACP transacylase (MAT)" evidence="5">
    <location>
        <begin position="5"/>
        <end position="291"/>
    </location>
</feature>
<dbReference type="Pfam" id="PF00698">
    <property type="entry name" value="Acyl_transf_1"/>
    <property type="match status" value="1"/>
</dbReference>